<dbReference type="SMART" id="SM01232">
    <property type="entry name" value="H2TH"/>
    <property type="match status" value="1"/>
</dbReference>
<evidence type="ECO:0000256" key="14">
    <source>
        <dbReference type="ARBA" id="ARBA00023204"/>
    </source>
</evidence>
<comment type="catalytic activity">
    <reaction evidence="19">
        <text>2'-deoxyribonucleotide-(2'-deoxyribose 5'-phosphate)-2'-deoxyribonucleotide-DNA = a 3'-end 2'-deoxyribonucleotide-(2,3-dehydro-2,3-deoxyribose 5'-phosphate)-DNA + a 5'-end 5'-phospho-2'-deoxyribonucleoside-DNA + H(+)</text>
        <dbReference type="Rhea" id="RHEA:66592"/>
        <dbReference type="Rhea" id="RHEA-COMP:13180"/>
        <dbReference type="Rhea" id="RHEA-COMP:16897"/>
        <dbReference type="Rhea" id="RHEA-COMP:17067"/>
        <dbReference type="ChEBI" id="CHEBI:15378"/>
        <dbReference type="ChEBI" id="CHEBI:136412"/>
        <dbReference type="ChEBI" id="CHEBI:157695"/>
        <dbReference type="ChEBI" id="CHEBI:167181"/>
        <dbReference type="EC" id="4.2.99.18"/>
    </reaction>
</comment>
<evidence type="ECO:0000259" key="22">
    <source>
        <dbReference type="PROSITE" id="PS51068"/>
    </source>
</evidence>
<feature type="domain" description="Formamidopyrimidine-DNA glycosylase catalytic" evidence="22">
    <location>
        <begin position="2"/>
        <end position="106"/>
    </location>
</feature>
<dbReference type="NCBIfam" id="TIGR00577">
    <property type="entry name" value="fpg"/>
    <property type="match status" value="1"/>
</dbReference>
<keyword evidence="13" id="KW-0238">DNA-binding</keyword>
<keyword evidence="17 23" id="KW-0326">Glycosidase</keyword>
<evidence type="ECO:0000256" key="10">
    <source>
        <dbReference type="ARBA" id="ARBA00022771"/>
    </source>
</evidence>
<dbReference type="Gene3D" id="1.10.8.50">
    <property type="match status" value="1"/>
</dbReference>
<keyword evidence="9" id="KW-0227">DNA damage</keyword>
<dbReference type="NCBIfam" id="NF002211">
    <property type="entry name" value="PRK01103.1"/>
    <property type="match status" value="1"/>
</dbReference>
<keyword evidence="16" id="KW-0511">Multifunctional enzyme</keyword>
<dbReference type="Pfam" id="PF01149">
    <property type="entry name" value="Fapy_DNA_glyco"/>
    <property type="match status" value="1"/>
</dbReference>
<dbReference type="SUPFAM" id="SSF46946">
    <property type="entry name" value="S13-like H2TH domain"/>
    <property type="match status" value="1"/>
</dbReference>
<dbReference type="PANTHER" id="PTHR22993">
    <property type="entry name" value="FORMAMIDOPYRIMIDINE-DNA GLYCOSYLASE"/>
    <property type="match status" value="1"/>
</dbReference>
<evidence type="ECO:0000256" key="16">
    <source>
        <dbReference type="ARBA" id="ARBA00023268"/>
    </source>
</evidence>
<comment type="catalytic activity">
    <reaction evidence="1">
        <text>Hydrolysis of DNA containing ring-opened 7-methylguanine residues, releasing 2,6-diamino-4-hydroxy-5-(N-methyl)formamidopyrimidine.</text>
        <dbReference type="EC" id="3.2.2.23"/>
    </reaction>
</comment>
<dbReference type="Pfam" id="PF06827">
    <property type="entry name" value="zf-FPG_IleRS"/>
    <property type="match status" value="1"/>
</dbReference>
<evidence type="ECO:0000256" key="7">
    <source>
        <dbReference type="ARBA" id="ARBA00016240"/>
    </source>
</evidence>
<dbReference type="InterPro" id="IPR000214">
    <property type="entry name" value="Znf_DNA_glyclase/AP_lyase"/>
</dbReference>
<feature type="domain" description="FPG-type" evidence="21">
    <location>
        <begin position="231"/>
        <end position="265"/>
    </location>
</feature>
<dbReference type="RefSeq" id="WP_215217527.1">
    <property type="nucleotide sequence ID" value="NZ_CP075587.1"/>
</dbReference>
<dbReference type="InterPro" id="IPR010979">
    <property type="entry name" value="Ribosomal_uS13-like_H2TH"/>
</dbReference>
<evidence type="ECO:0000256" key="6">
    <source>
        <dbReference type="ARBA" id="ARBA00012720"/>
    </source>
</evidence>
<keyword evidence="10 20" id="KW-0863">Zinc-finger</keyword>
<dbReference type="InterPro" id="IPR012319">
    <property type="entry name" value="FPG_cat"/>
</dbReference>
<dbReference type="EMBL" id="CP075587">
    <property type="protein sequence ID" value="QYF48933.1"/>
    <property type="molecule type" value="Genomic_DNA"/>
</dbReference>
<organism evidence="23 24">
    <name type="scientific">Candidatus Rhabdochlamydia oedothoracis</name>
    <dbReference type="NCBI Taxonomy" id="2720720"/>
    <lineage>
        <taxon>Bacteria</taxon>
        <taxon>Pseudomonadati</taxon>
        <taxon>Chlamydiota</taxon>
        <taxon>Chlamydiia</taxon>
        <taxon>Parachlamydiales</taxon>
        <taxon>Candidatus Rhabdochlamydiaceae</taxon>
        <taxon>Candidatus Rhabdochlamydia</taxon>
    </lineage>
</organism>
<dbReference type="SUPFAM" id="SSF57716">
    <property type="entry name" value="Glucocorticoid receptor-like (DNA-binding domain)"/>
    <property type="match status" value="1"/>
</dbReference>
<keyword evidence="8" id="KW-0479">Metal-binding</keyword>
<sequence>MPELPEVQTTVNQLKVFEKKHLIKVKVHDFKLNTQKALDSLKDQILLSITRRGKYMHFAFENRSLIVHLRMTGQFLIKPKKEKHDRATFFFFDQPPLFFKDTRRFGTFLITNKPEEVFQKLGKEPLDPCFTPEELYQLLLSRKQPLKAALLDQTLIAGLGNIYTDEALWKAALHPQRKSSSISFAEAKILFFAIREVLQKGLDQGGTSLGKGNANFHAINGQTGKNQNHLWVYAREKQPCPICKNPIQKIAFQQRGTHFCPLCQGI</sequence>
<evidence type="ECO:0000256" key="13">
    <source>
        <dbReference type="ARBA" id="ARBA00023125"/>
    </source>
</evidence>
<evidence type="ECO:0000256" key="20">
    <source>
        <dbReference type="PROSITE-ProRule" id="PRU00391"/>
    </source>
</evidence>
<keyword evidence="12" id="KW-0862">Zinc</keyword>
<dbReference type="CDD" id="cd08966">
    <property type="entry name" value="EcFpg-like_N"/>
    <property type="match status" value="1"/>
</dbReference>
<evidence type="ECO:0000256" key="9">
    <source>
        <dbReference type="ARBA" id="ARBA00022763"/>
    </source>
</evidence>
<keyword evidence="11 23" id="KW-0378">Hydrolase</keyword>
<dbReference type="PROSITE" id="PS51068">
    <property type="entry name" value="FPG_CAT"/>
    <property type="match status" value="1"/>
</dbReference>
<evidence type="ECO:0000256" key="11">
    <source>
        <dbReference type="ARBA" id="ARBA00022801"/>
    </source>
</evidence>
<keyword evidence="15" id="KW-0456">Lyase</keyword>
<name>A0ABX8V148_9BACT</name>
<dbReference type="EC" id="4.2.99.18" evidence="6"/>
<evidence type="ECO:0000256" key="3">
    <source>
        <dbReference type="ARBA" id="ARBA00009409"/>
    </source>
</evidence>
<gene>
    <name evidence="23" type="ORF">RHABOEDO_001174</name>
</gene>
<dbReference type="PROSITE" id="PS01242">
    <property type="entry name" value="ZF_FPG_1"/>
    <property type="match status" value="1"/>
</dbReference>
<comment type="similarity">
    <text evidence="3">Belongs to the FPG family.</text>
</comment>
<evidence type="ECO:0000256" key="5">
    <source>
        <dbReference type="ARBA" id="ARBA00012024"/>
    </source>
</evidence>
<dbReference type="PROSITE" id="PS51066">
    <property type="entry name" value="ZF_FPG_2"/>
    <property type="match status" value="1"/>
</dbReference>
<protein>
    <recommendedName>
        <fullName evidence="7">Formamidopyrimidine-DNA glycosylase</fullName>
        <ecNumber evidence="5">3.2.2.23</ecNumber>
        <ecNumber evidence="6">4.2.99.18</ecNumber>
    </recommendedName>
    <alternativeName>
        <fullName evidence="18">DNA-(apurinic or apyrimidinic site) lyase MutM</fullName>
    </alternativeName>
</protein>
<dbReference type="InterPro" id="IPR020629">
    <property type="entry name" value="FPG_Glyclase"/>
</dbReference>
<dbReference type="InterPro" id="IPR015887">
    <property type="entry name" value="DNA_glyclase_Znf_dom_DNA_BS"/>
</dbReference>
<dbReference type="PANTHER" id="PTHR22993:SF9">
    <property type="entry name" value="FORMAMIDOPYRIMIDINE-DNA GLYCOSYLASE"/>
    <property type="match status" value="1"/>
</dbReference>
<keyword evidence="14" id="KW-0234">DNA repair</keyword>
<evidence type="ECO:0000256" key="17">
    <source>
        <dbReference type="ARBA" id="ARBA00023295"/>
    </source>
</evidence>
<evidence type="ECO:0000259" key="21">
    <source>
        <dbReference type="PROSITE" id="PS51066"/>
    </source>
</evidence>
<evidence type="ECO:0000256" key="19">
    <source>
        <dbReference type="ARBA" id="ARBA00044632"/>
    </source>
</evidence>
<dbReference type="InterPro" id="IPR010663">
    <property type="entry name" value="Znf_FPG/IleRS"/>
</dbReference>
<dbReference type="GO" id="GO:0008534">
    <property type="term" value="F:oxidized purine nucleobase lesion DNA N-glycosylase activity"/>
    <property type="evidence" value="ECO:0007669"/>
    <property type="project" value="UniProtKB-EC"/>
</dbReference>
<dbReference type="Pfam" id="PF06831">
    <property type="entry name" value="H2TH"/>
    <property type="match status" value="1"/>
</dbReference>
<dbReference type="InterPro" id="IPR035937">
    <property type="entry name" value="FPG_N"/>
</dbReference>
<evidence type="ECO:0000256" key="12">
    <source>
        <dbReference type="ARBA" id="ARBA00022833"/>
    </source>
</evidence>
<dbReference type="SMART" id="SM00898">
    <property type="entry name" value="Fapy_DNA_glyco"/>
    <property type="match status" value="1"/>
</dbReference>
<comment type="cofactor">
    <cofactor evidence="2">
        <name>Zn(2+)</name>
        <dbReference type="ChEBI" id="CHEBI:29105"/>
    </cofactor>
</comment>
<proteinExistence type="inferred from homology"/>
<accession>A0ABX8V148</accession>
<evidence type="ECO:0000256" key="15">
    <source>
        <dbReference type="ARBA" id="ARBA00023239"/>
    </source>
</evidence>
<evidence type="ECO:0000256" key="4">
    <source>
        <dbReference type="ARBA" id="ARBA00011245"/>
    </source>
</evidence>
<dbReference type="Proteomes" id="UP000826014">
    <property type="component" value="Chromosome"/>
</dbReference>
<evidence type="ECO:0000256" key="2">
    <source>
        <dbReference type="ARBA" id="ARBA00001947"/>
    </source>
</evidence>
<dbReference type="EC" id="3.2.2.23" evidence="5"/>
<evidence type="ECO:0000256" key="18">
    <source>
        <dbReference type="ARBA" id="ARBA00030638"/>
    </source>
</evidence>
<comment type="subunit">
    <text evidence="4">Monomer.</text>
</comment>
<dbReference type="SUPFAM" id="SSF81624">
    <property type="entry name" value="N-terminal domain of MutM-like DNA repair proteins"/>
    <property type="match status" value="1"/>
</dbReference>
<dbReference type="InterPro" id="IPR015886">
    <property type="entry name" value="H2TH_FPG"/>
</dbReference>
<evidence type="ECO:0000313" key="24">
    <source>
        <dbReference type="Proteomes" id="UP000826014"/>
    </source>
</evidence>
<reference evidence="23 24" key="1">
    <citation type="journal article" date="2022" name="bioRxiv">
        <title>Ecology and evolution of chlamydial symbionts of arthropods.</title>
        <authorList>
            <person name="Halter T."/>
            <person name="Koestlbacher S."/>
            <person name="Collingro A."/>
            <person name="Sixt B.S."/>
            <person name="Toenshoff E.R."/>
            <person name="Hendrickx F."/>
            <person name="Kostanjsek R."/>
            <person name="Horn M."/>
        </authorList>
    </citation>
    <scope>NUCLEOTIDE SEQUENCE [LARGE SCALE GENOMIC DNA]</scope>
    <source>
        <strain evidence="23">W744xW776</strain>
    </source>
</reference>
<evidence type="ECO:0000256" key="1">
    <source>
        <dbReference type="ARBA" id="ARBA00001668"/>
    </source>
</evidence>
<evidence type="ECO:0000256" key="8">
    <source>
        <dbReference type="ARBA" id="ARBA00022723"/>
    </source>
</evidence>
<keyword evidence="24" id="KW-1185">Reference proteome</keyword>
<dbReference type="Gene3D" id="3.20.190.10">
    <property type="entry name" value="MutM-like, N-terminal"/>
    <property type="match status" value="1"/>
</dbReference>
<evidence type="ECO:0000313" key="23">
    <source>
        <dbReference type="EMBL" id="QYF48933.1"/>
    </source>
</evidence>